<keyword evidence="6" id="KW-0645">Protease</keyword>
<dbReference type="PANTHER" id="PTHR43390:SF1">
    <property type="entry name" value="CHLOROPLAST PROCESSING PEPTIDASE"/>
    <property type="match status" value="1"/>
</dbReference>
<reference evidence="8 9" key="1">
    <citation type="submission" date="2011-10" db="EMBL/GenBank/DDBJ databases">
        <title>The Genome Sequence of Fusobacterium sp. 4_1_13.</title>
        <authorList>
            <consortium name="The Broad Institute Genome Sequencing Platform"/>
            <person name="Earl A."/>
            <person name="Ward D."/>
            <person name="Feldgarden M."/>
            <person name="Gevers D."/>
            <person name="Strauss J."/>
            <person name="Ambrose C."/>
            <person name="Allen-Vercoe E."/>
            <person name="Young S.K."/>
            <person name="Zeng Q."/>
            <person name="Gargeya S."/>
            <person name="Fitzgerald M."/>
            <person name="Haas B."/>
            <person name="Abouelleil A."/>
            <person name="Alvarado L."/>
            <person name="Arachchi H.M."/>
            <person name="Berlin A."/>
            <person name="Brown A."/>
            <person name="Chapman S.B."/>
            <person name="Chen Z."/>
            <person name="Dunbar C."/>
            <person name="Freedman E."/>
            <person name="Gearin G."/>
            <person name="Goldberg J."/>
            <person name="Griggs A."/>
            <person name="Gujja S."/>
            <person name="Heiman D."/>
            <person name="Howarth C."/>
            <person name="Larson L."/>
            <person name="Lui A."/>
            <person name="MacDonald P.J."/>
            <person name="Montmayeur A."/>
            <person name="Murphy C."/>
            <person name="Neiman D."/>
            <person name="Pearson M."/>
            <person name="Priest M."/>
            <person name="Roberts A."/>
            <person name="Saif S."/>
            <person name="Shea T."/>
            <person name="Shenoy N."/>
            <person name="Sisk P."/>
            <person name="Stolte C."/>
            <person name="Sykes S."/>
            <person name="Wortman J."/>
            <person name="Nusbaum C."/>
            <person name="Birren B."/>
        </authorList>
    </citation>
    <scope>NUCLEOTIDE SEQUENCE [LARGE SCALE GENOMIC DNA]</scope>
    <source>
        <strain evidence="8 9">4_1_13</strain>
    </source>
</reference>
<dbReference type="InterPro" id="IPR019757">
    <property type="entry name" value="Pept_S26A_signal_pept_1_Lys-AS"/>
</dbReference>
<dbReference type="EMBL" id="ACDE02000019">
    <property type="protein sequence ID" value="EEO40215.2"/>
    <property type="molecule type" value="Genomic_DNA"/>
</dbReference>
<comment type="similarity">
    <text evidence="2 6">Belongs to the peptidase S26 family.</text>
</comment>
<dbReference type="InterPro" id="IPR000223">
    <property type="entry name" value="Pept_S26A_signal_pept_1"/>
</dbReference>
<evidence type="ECO:0000256" key="2">
    <source>
        <dbReference type="ARBA" id="ARBA00009370"/>
    </source>
</evidence>
<evidence type="ECO:0000259" key="7">
    <source>
        <dbReference type="Pfam" id="PF10502"/>
    </source>
</evidence>
<evidence type="ECO:0000313" key="8">
    <source>
        <dbReference type="EMBL" id="EEO40215.2"/>
    </source>
</evidence>
<keyword evidence="4 6" id="KW-0378">Hydrolase</keyword>
<feature type="active site" evidence="5">
    <location>
        <position position="160"/>
    </location>
</feature>
<keyword evidence="6" id="KW-0812">Transmembrane</keyword>
<dbReference type="NCBIfam" id="TIGR02227">
    <property type="entry name" value="sigpep_I_bact"/>
    <property type="match status" value="1"/>
</dbReference>
<keyword evidence="6" id="KW-1133">Transmembrane helix</keyword>
<comment type="caution">
    <text evidence="6">Lacks conserved residue(s) required for the propagation of feature annotation.</text>
</comment>
<dbReference type="GO" id="GO:0009003">
    <property type="term" value="F:signal peptidase activity"/>
    <property type="evidence" value="ECO:0007669"/>
    <property type="project" value="UniProtKB-EC"/>
</dbReference>
<comment type="caution">
    <text evidence="8">The sequence shown here is derived from an EMBL/GenBank/DDBJ whole genome shotgun (WGS) entry which is preliminary data.</text>
</comment>
<dbReference type="PANTHER" id="PTHR43390">
    <property type="entry name" value="SIGNAL PEPTIDASE I"/>
    <property type="match status" value="1"/>
</dbReference>
<sequence length="330" mass="38591">MSTKFWNCAAIFLIVVTLLIVLKFFATKTIFYGVFYFFLTLFFIYIFVKEKDLAKISDARREKYVSKIVKKYDIKNENKIKNIKKVFYYIETIGTALILVVIIQRFYIGNFKIPTGSMIPTIQIGDRVFADMVSYKFTTPKRNSIIVFKEPIQNKVLYTKRAMGLPGEKIKIEDDILYINGEETDFRRYSNLGIGDKEWRIPQKDDKLQIIPAENYNETYKSASFDIAKVQKELKNNSSLIYELMPNLKFVVNGEETGPILDFIHDKKILDKLMTGETVEITLEDNYYLALGDNTDNSFDSRYWGFVKESRIRGRALVRFWPLNRIGLVK</sequence>
<dbReference type="SUPFAM" id="SSF51306">
    <property type="entry name" value="LexA/Signal peptidase"/>
    <property type="match status" value="1"/>
</dbReference>
<evidence type="ECO:0000256" key="1">
    <source>
        <dbReference type="ARBA" id="ARBA00000677"/>
    </source>
</evidence>
<comment type="catalytic activity">
    <reaction evidence="1 6">
        <text>Cleavage of hydrophobic, N-terminal signal or leader sequences from secreted and periplasmic proteins.</text>
        <dbReference type="EC" id="3.4.21.89"/>
    </reaction>
</comment>
<dbReference type="PROSITE" id="PS00760">
    <property type="entry name" value="SPASE_I_2"/>
    <property type="match status" value="1"/>
</dbReference>
<accession>A0A0M1VUC9</accession>
<organism evidence="8 9">
    <name type="scientific">Fusobacterium vincentii 4_1_13</name>
    <dbReference type="NCBI Taxonomy" id="469606"/>
    <lineage>
        <taxon>Bacteria</taxon>
        <taxon>Fusobacteriati</taxon>
        <taxon>Fusobacteriota</taxon>
        <taxon>Fusobacteriia</taxon>
        <taxon>Fusobacteriales</taxon>
        <taxon>Fusobacteriaceae</taxon>
        <taxon>Fusobacterium</taxon>
    </lineage>
</organism>
<dbReference type="eggNOG" id="COG0681">
    <property type="taxonomic scope" value="Bacteria"/>
</dbReference>
<dbReference type="InterPro" id="IPR036286">
    <property type="entry name" value="LexA/Signal_pep-like_sf"/>
</dbReference>
<dbReference type="Pfam" id="PF10502">
    <property type="entry name" value="Peptidase_S26"/>
    <property type="match status" value="1"/>
</dbReference>
<protein>
    <recommendedName>
        <fullName evidence="3 6">Signal peptidase I</fullName>
        <ecNumber evidence="3 6">3.4.21.89</ecNumber>
    </recommendedName>
</protein>
<evidence type="ECO:0000256" key="5">
    <source>
        <dbReference type="PIRSR" id="PIRSR600223-1"/>
    </source>
</evidence>
<dbReference type="RefSeq" id="WP_032843752.1">
    <property type="nucleotide sequence ID" value="NZ_KQ235737.1"/>
</dbReference>
<dbReference type="GO" id="GO:0004252">
    <property type="term" value="F:serine-type endopeptidase activity"/>
    <property type="evidence" value="ECO:0007669"/>
    <property type="project" value="InterPro"/>
</dbReference>
<evidence type="ECO:0000256" key="6">
    <source>
        <dbReference type="RuleBase" id="RU362042"/>
    </source>
</evidence>
<dbReference type="Gene3D" id="2.10.109.10">
    <property type="entry name" value="Umud Fragment, subunit A"/>
    <property type="match status" value="1"/>
</dbReference>
<dbReference type="GO" id="GO:0006465">
    <property type="term" value="P:signal peptide processing"/>
    <property type="evidence" value="ECO:0007669"/>
    <property type="project" value="InterPro"/>
</dbReference>
<dbReference type="PRINTS" id="PR00727">
    <property type="entry name" value="LEADERPTASE"/>
</dbReference>
<dbReference type="InterPro" id="IPR019533">
    <property type="entry name" value="Peptidase_S26"/>
</dbReference>
<dbReference type="GO" id="GO:0016020">
    <property type="term" value="C:membrane"/>
    <property type="evidence" value="ECO:0007669"/>
    <property type="project" value="UniProtKB-SubCell"/>
</dbReference>
<name>A0A0M1VUC9_FUSVC</name>
<gene>
    <name evidence="8" type="ORF">FSCG_00928</name>
</gene>
<feature type="transmembrane region" description="Helical" evidence="6">
    <location>
        <begin position="30"/>
        <end position="48"/>
    </location>
</feature>
<dbReference type="EC" id="3.4.21.89" evidence="3 6"/>
<feature type="transmembrane region" description="Helical" evidence="6">
    <location>
        <begin position="5"/>
        <end position="24"/>
    </location>
</feature>
<dbReference type="AlphaFoldDB" id="A0A0M1VUC9"/>
<feature type="domain" description="Peptidase S26" evidence="7">
    <location>
        <begin position="89"/>
        <end position="321"/>
    </location>
</feature>
<dbReference type="CDD" id="cd06530">
    <property type="entry name" value="S26_SPase_I"/>
    <property type="match status" value="1"/>
</dbReference>
<evidence type="ECO:0000313" key="9">
    <source>
        <dbReference type="Proteomes" id="UP000004925"/>
    </source>
</evidence>
<evidence type="ECO:0000256" key="4">
    <source>
        <dbReference type="ARBA" id="ARBA00022801"/>
    </source>
</evidence>
<keyword evidence="6" id="KW-0472">Membrane</keyword>
<evidence type="ECO:0000256" key="3">
    <source>
        <dbReference type="ARBA" id="ARBA00013208"/>
    </source>
</evidence>
<dbReference type="Proteomes" id="UP000004925">
    <property type="component" value="Unassembled WGS sequence"/>
</dbReference>
<proteinExistence type="inferred from homology"/>
<feature type="active site" evidence="5">
    <location>
        <position position="117"/>
    </location>
</feature>
<feature type="transmembrane region" description="Helical" evidence="6">
    <location>
        <begin position="86"/>
        <end position="108"/>
    </location>
</feature>
<comment type="subcellular location">
    <subcellularLocation>
        <location evidence="6">Membrane</location>
        <topology evidence="6">Single-pass type II membrane protein</topology>
    </subcellularLocation>
</comment>